<dbReference type="STRING" id="1619046.US42_C0001G0060"/>
<organism evidence="1 2">
    <name type="scientific">Candidatus Magasanikbacteria bacterium GW2011_GWC2_37_14</name>
    <dbReference type="NCBI Taxonomy" id="1619046"/>
    <lineage>
        <taxon>Bacteria</taxon>
        <taxon>Candidatus Magasanikiibacteriota</taxon>
    </lineage>
</organism>
<evidence type="ECO:0000313" key="1">
    <source>
        <dbReference type="EMBL" id="KKQ28209.1"/>
    </source>
</evidence>
<dbReference type="CDD" id="cd16377">
    <property type="entry name" value="23S_rRNA_IVP_like"/>
    <property type="match status" value="1"/>
</dbReference>
<keyword evidence="1" id="KW-0687">Ribonucleoprotein</keyword>
<dbReference type="GO" id="GO:0005840">
    <property type="term" value="C:ribosome"/>
    <property type="evidence" value="ECO:0007669"/>
    <property type="project" value="UniProtKB-KW"/>
</dbReference>
<dbReference type="AlphaFoldDB" id="A0A0G0IVP2"/>
<keyword evidence="1" id="KW-0689">Ribosomal protein</keyword>
<dbReference type="SUPFAM" id="SSF158446">
    <property type="entry name" value="IVS-encoded protein-like"/>
    <property type="match status" value="1"/>
</dbReference>
<proteinExistence type="predicted"/>
<reference evidence="1 2" key="1">
    <citation type="journal article" date="2015" name="Nature">
        <title>rRNA introns, odd ribosomes, and small enigmatic genomes across a large radiation of phyla.</title>
        <authorList>
            <person name="Brown C.T."/>
            <person name="Hug L.A."/>
            <person name="Thomas B.C."/>
            <person name="Sharon I."/>
            <person name="Castelle C.J."/>
            <person name="Singh A."/>
            <person name="Wilkins M.J."/>
            <person name="Williams K.H."/>
            <person name="Banfield J.F."/>
        </authorList>
    </citation>
    <scope>NUCLEOTIDE SEQUENCE [LARGE SCALE GENOMIC DNA]</scope>
</reference>
<accession>A0A0G0IVP2</accession>
<sequence>MTVIKTFKELLVWQKSHQLTLIIYKITNDYPKYEIFALTSQTRRASSSIPANIVEGFRRQSLKDSINFYNTADASLEELKYHLLLAKDLNYISIERYNYVLEKAEEVGKLLTGWLQSQRKFLNTK</sequence>
<dbReference type="PANTHER" id="PTHR38471">
    <property type="entry name" value="FOUR HELIX BUNDLE PROTEIN"/>
    <property type="match status" value="1"/>
</dbReference>
<dbReference type="Proteomes" id="UP000034849">
    <property type="component" value="Unassembled WGS sequence"/>
</dbReference>
<dbReference type="InterPro" id="IPR036583">
    <property type="entry name" value="23S_rRNA_IVS_sf"/>
</dbReference>
<protein>
    <submittedName>
        <fullName evidence="1">S23 ribosomal protein</fullName>
    </submittedName>
</protein>
<name>A0A0G0IVP2_9BACT</name>
<dbReference type="Gene3D" id="1.20.1440.60">
    <property type="entry name" value="23S rRNA-intervening sequence"/>
    <property type="match status" value="1"/>
</dbReference>
<comment type="caution">
    <text evidence="1">The sequence shown here is derived from an EMBL/GenBank/DDBJ whole genome shotgun (WGS) entry which is preliminary data.</text>
</comment>
<dbReference type="EMBL" id="LBSX01000001">
    <property type="protein sequence ID" value="KKQ28209.1"/>
    <property type="molecule type" value="Genomic_DNA"/>
</dbReference>
<evidence type="ECO:0000313" key="2">
    <source>
        <dbReference type="Proteomes" id="UP000034849"/>
    </source>
</evidence>
<dbReference type="NCBIfam" id="TIGR02436">
    <property type="entry name" value="four helix bundle protein"/>
    <property type="match status" value="1"/>
</dbReference>
<dbReference type="InterPro" id="IPR012657">
    <property type="entry name" value="23S_rRNA-intervening_sequence"/>
</dbReference>
<gene>
    <name evidence="1" type="ORF">US42_C0001G0060</name>
</gene>
<dbReference type="PANTHER" id="PTHR38471:SF2">
    <property type="entry name" value="FOUR HELIX BUNDLE PROTEIN"/>
    <property type="match status" value="1"/>
</dbReference>
<dbReference type="Pfam" id="PF05635">
    <property type="entry name" value="23S_rRNA_IVP"/>
    <property type="match status" value="1"/>
</dbReference>